<name>A0A7C8ZDI9_OPUST</name>
<proteinExistence type="predicted"/>
<reference evidence="2" key="1">
    <citation type="journal article" date="2013" name="J. Plant Res.">
        <title>Effect of fungi and light on seed germination of three Opuntia species from semiarid lands of central Mexico.</title>
        <authorList>
            <person name="Delgado-Sanchez P."/>
            <person name="Jimenez-Bremont J.F."/>
            <person name="Guerrero-Gonzalez Mde L."/>
            <person name="Flores J."/>
        </authorList>
    </citation>
    <scope>NUCLEOTIDE SEQUENCE</scope>
    <source>
        <tissue evidence="2">Cladode</tissue>
    </source>
</reference>
<feature type="region of interest" description="Disordered" evidence="1">
    <location>
        <begin position="101"/>
        <end position="127"/>
    </location>
</feature>
<dbReference type="AlphaFoldDB" id="A0A7C8ZDI9"/>
<reference evidence="2" key="2">
    <citation type="submission" date="2020-07" db="EMBL/GenBank/DDBJ databases">
        <authorList>
            <person name="Vera ALvarez R."/>
            <person name="Arias-Moreno D.M."/>
            <person name="Jimenez-Jacinto V."/>
            <person name="Jimenez-Bremont J.F."/>
            <person name="Swaminathan K."/>
            <person name="Moose S.P."/>
            <person name="Guerrero-Gonzalez M.L."/>
            <person name="Marino-Ramirez L."/>
            <person name="Landsman D."/>
            <person name="Rodriguez-Kessler M."/>
            <person name="Delgado-Sanchez P."/>
        </authorList>
    </citation>
    <scope>NUCLEOTIDE SEQUENCE</scope>
    <source>
        <tissue evidence="2">Cladode</tissue>
    </source>
</reference>
<evidence type="ECO:0000313" key="2">
    <source>
        <dbReference type="EMBL" id="MBA4639415.1"/>
    </source>
</evidence>
<sequence>MIEPLAVDYSFFQRPNKAFTVEEVWDGENLNSELVSKWVASKLKSIAVCIGVAFSGYEMETIQLLSRIEKSSVPVKTTMQRSPPSSRRLRELRRLEFGVNYDRSSSSSSGSEVLNGQGVVLECEGPQ</sequence>
<evidence type="ECO:0000256" key="1">
    <source>
        <dbReference type="SAM" id="MobiDB-lite"/>
    </source>
</evidence>
<organism evidence="2">
    <name type="scientific">Opuntia streptacantha</name>
    <name type="common">Prickly pear cactus</name>
    <name type="synonym">Opuntia cardona</name>
    <dbReference type="NCBI Taxonomy" id="393608"/>
    <lineage>
        <taxon>Eukaryota</taxon>
        <taxon>Viridiplantae</taxon>
        <taxon>Streptophyta</taxon>
        <taxon>Embryophyta</taxon>
        <taxon>Tracheophyta</taxon>
        <taxon>Spermatophyta</taxon>
        <taxon>Magnoliopsida</taxon>
        <taxon>eudicotyledons</taxon>
        <taxon>Gunneridae</taxon>
        <taxon>Pentapetalae</taxon>
        <taxon>Caryophyllales</taxon>
        <taxon>Cactineae</taxon>
        <taxon>Cactaceae</taxon>
        <taxon>Opuntioideae</taxon>
        <taxon>Opuntia</taxon>
    </lineage>
</organism>
<accession>A0A7C8ZDI9</accession>
<dbReference type="EMBL" id="GISG01113598">
    <property type="protein sequence ID" value="MBA4639415.1"/>
    <property type="molecule type" value="Transcribed_RNA"/>
</dbReference>
<protein>
    <submittedName>
        <fullName evidence="2">Uncharacterized protein</fullName>
    </submittedName>
</protein>